<dbReference type="GO" id="GO:0005634">
    <property type="term" value="C:nucleus"/>
    <property type="evidence" value="ECO:0007669"/>
    <property type="project" value="UniProtKB-SubCell"/>
</dbReference>
<evidence type="ECO:0000256" key="13">
    <source>
        <dbReference type="ARBA" id="ARBA00022884"/>
    </source>
</evidence>
<keyword evidence="13" id="KW-0694">RNA-binding</keyword>
<evidence type="ECO:0000256" key="11">
    <source>
        <dbReference type="ARBA" id="ARBA00022801"/>
    </source>
</evidence>
<evidence type="ECO:0000256" key="16">
    <source>
        <dbReference type="ARBA" id="ARBA00023242"/>
    </source>
</evidence>
<evidence type="ECO:0000256" key="5">
    <source>
        <dbReference type="ARBA" id="ARBA00008372"/>
    </source>
</evidence>
<dbReference type="Proteomes" id="UP001345219">
    <property type="component" value="Chromosome 13"/>
</dbReference>
<evidence type="ECO:0000256" key="7">
    <source>
        <dbReference type="ARBA" id="ARBA00012161"/>
    </source>
</evidence>
<comment type="cofactor">
    <cofactor evidence="2">
        <name>a divalent metal cation</name>
        <dbReference type="ChEBI" id="CHEBI:60240"/>
    </cofactor>
</comment>
<keyword evidence="14" id="KW-0805">Transcription regulation</keyword>
<keyword evidence="11" id="KW-0378">Hydrolase</keyword>
<evidence type="ECO:0000256" key="3">
    <source>
        <dbReference type="ARBA" id="ARBA00004123"/>
    </source>
</evidence>
<dbReference type="Gene3D" id="3.30.420.10">
    <property type="entry name" value="Ribonuclease H-like superfamily/Ribonuclease H"/>
    <property type="match status" value="1"/>
</dbReference>
<dbReference type="InterPro" id="IPR006941">
    <property type="entry name" value="RNase_CAF1"/>
</dbReference>
<keyword evidence="12" id="KW-0269">Exonuclease</keyword>
<dbReference type="GO" id="GO:0046872">
    <property type="term" value="F:metal ion binding"/>
    <property type="evidence" value="ECO:0007669"/>
    <property type="project" value="UniProtKB-KW"/>
</dbReference>
<evidence type="ECO:0000256" key="6">
    <source>
        <dbReference type="ARBA" id="ARBA00011757"/>
    </source>
</evidence>
<comment type="subcellular location">
    <subcellularLocation>
        <location evidence="4">Cytoplasm</location>
    </subcellularLocation>
    <subcellularLocation>
        <location evidence="3">Nucleus</location>
    </subcellularLocation>
</comment>
<dbReference type="GO" id="GO:0005737">
    <property type="term" value="C:cytoplasm"/>
    <property type="evidence" value="ECO:0007669"/>
    <property type="project" value="UniProtKB-SubCell"/>
</dbReference>
<evidence type="ECO:0000256" key="10">
    <source>
        <dbReference type="ARBA" id="ARBA00022723"/>
    </source>
</evidence>
<protein>
    <recommendedName>
        <fullName evidence="7">poly(A)-specific ribonuclease</fullName>
        <ecNumber evidence="7">3.1.13.4</ecNumber>
    </recommendedName>
</protein>
<evidence type="ECO:0000256" key="2">
    <source>
        <dbReference type="ARBA" id="ARBA00001968"/>
    </source>
</evidence>
<dbReference type="AlphaFoldDB" id="A0AAN7QVH7"/>
<gene>
    <name evidence="18" type="ORF">SAY87_016588</name>
</gene>
<dbReference type="GO" id="GO:0004535">
    <property type="term" value="F:poly(A)-specific ribonuclease activity"/>
    <property type="evidence" value="ECO:0007669"/>
    <property type="project" value="UniProtKB-EC"/>
</dbReference>
<dbReference type="PANTHER" id="PTHR10797">
    <property type="entry name" value="CCR4-NOT TRANSCRIPTION COMPLEX SUBUNIT"/>
    <property type="match status" value="1"/>
</dbReference>
<organism evidence="18 19">
    <name type="scientific">Trapa incisa</name>
    <dbReference type="NCBI Taxonomy" id="236973"/>
    <lineage>
        <taxon>Eukaryota</taxon>
        <taxon>Viridiplantae</taxon>
        <taxon>Streptophyta</taxon>
        <taxon>Embryophyta</taxon>
        <taxon>Tracheophyta</taxon>
        <taxon>Spermatophyta</taxon>
        <taxon>Magnoliopsida</taxon>
        <taxon>eudicotyledons</taxon>
        <taxon>Gunneridae</taxon>
        <taxon>Pentapetalae</taxon>
        <taxon>rosids</taxon>
        <taxon>malvids</taxon>
        <taxon>Myrtales</taxon>
        <taxon>Lythraceae</taxon>
        <taxon>Trapa</taxon>
    </lineage>
</organism>
<comment type="catalytic activity">
    <reaction evidence="1">
        <text>Exonucleolytic cleavage of poly(A) to 5'-AMP.</text>
        <dbReference type="EC" id="3.1.13.4"/>
    </reaction>
</comment>
<sequence>MEGSYSDPKPQPPVVIREVWYHNLDSEFKLIGDVVDRHPFVSMDTEFPGVIYRIPPDQRLRPSDYYRTLKSNVEALNVIQVGLALSDSVGNLPDLETDGEVRFVWQFNFRDFDVARDPHASDSVELLRRQGIDFERNRVDGIASVRFAELLQSSGLVCNESISWVTFHSAYDFGYLVKALTQRALPEGLPEFMELLKFFFGNRFYDVKYLMQFCQGL</sequence>
<comment type="similarity">
    <text evidence="5">Belongs to the CAF1 family.</text>
</comment>
<evidence type="ECO:0000256" key="15">
    <source>
        <dbReference type="ARBA" id="ARBA00023163"/>
    </source>
</evidence>
<dbReference type="InterPro" id="IPR012337">
    <property type="entry name" value="RNaseH-like_sf"/>
</dbReference>
<dbReference type="InterPro" id="IPR039637">
    <property type="entry name" value="CNOT7/CNOT8/Pop2"/>
</dbReference>
<evidence type="ECO:0000256" key="8">
    <source>
        <dbReference type="ARBA" id="ARBA00022490"/>
    </source>
</evidence>
<dbReference type="GO" id="GO:0003723">
    <property type="term" value="F:RNA binding"/>
    <property type="evidence" value="ECO:0007669"/>
    <property type="project" value="UniProtKB-KW"/>
</dbReference>
<dbReference type="InterPro" id="IPR036397">
    <property type="entry name" value="RNaseH_sf"/>
</dbReference>
<evidence type="ECO:0000256" key="17">
    <source>
        <dbReference type="ARBA" id="ARBA00025148"/>
    </source>
</evidence>
<dbReference type="Pfam" id="PF04857">
    <property type="entry name" value="CAF1"/>
    <property type="match status" value="1"/>
</dbReference>
<keyword evidence="8" id="KW-0963">Cytoplasm</keyword>
<dbReference type="GO" id="GO:0030014">
    <property type="term" value="C:CCR4-NOT complex"/>
    <property type="evidence" value="ECO:0007669"/>
    <property type="project" value="InterPro"/>
</dbReference>
<evidence type="ECO:0000256" key="14">
    <source>
        <dbReference type="ARBA" id="ARBA00023015"/>
    </source>
</evidence>
<dbReference type="EC" id="3.1.13.4" evidence="7"/>
<keyword evidence="16" id="KW-0539">Nucleus</keyword>
<evidence type="ECO:0000256" key="4">
    <source>
        <dbReference type="ARBA" id="ARBA00004496"/>
    </source>
</evidence>
<comment type="function">
    <text evidence="17">Ubiquitous transcription factor required for a diverse set of processes. It is a component of the CCR4 complex involved in the control of gene expression.</text>
</comment>
<dbReference type="SUPFAM" id="SSF53098">
    <property type="entry name" value="Ribonuclease H-like"/>
    <property type="match status" value="1"/>
</dbReference>
<evidence type="ECO:0000313" key="19">
    <source>
        <dbReference type="Proteomes" id="UP001345219"/>
    </source>
</evidence>
<keyword evidence="19" id="KW-1185">Reference proteome</keyword>
<name>A0AAN7QVH7_9MYRT</name>
<comment type="subunit">
    <text evidence="6">Component of the CCR4-NOT complex, at least composed of CRR4 and CAF1 proteins.</text>
</comment>
<evidence type="ECO:0000256" key="1">
    <source>
        <dbReference type="ARBA" id="ARBA00001663"/>
    </source>
</evidence>
<evidence type="ECO:0000256" key="12">
    <source>
        <dbReference type="ARBA" id="ARBA00022839"/>
    </source>
</evidence>
<keyword evidence="10" id="KW-0479">Metal-binding</keyword>
<evidence type="ECO:0000256" key="9">
    <source>
        <dbReference type="ARBA" id="ARBA00022722"/>
    </source>
</evidence>
<keyword evidence="15" id="KW-0804">Transcription</keyword>
<dbReference type="EMBL" id="JAXIOK010000001">
    <property type="protein sequence ID" value="KAK4780482.1"/>
    <property type="molecule type" value="Genomic_DNA"/>
</dbReference>
<reference evidence="18 19" key="1">
    <citation type="journal article" date="2023" name="Hortic Res">
        <title>Pangenome of water caltrop reveals structural variations and asymmetric subgenome divergence after allopolyploidization.</title>
        <authorList>
            <person name="Zhang X."/>
            <person name="Chen Y."/>
            <person name="Wang L."/>
            <person name="Yuan Y."/>
            <person name="Fang M."/>
            <person name="Shi L."/>
            <person name="Lu R."/>
            <person name="Comes H.P."/>
            <person name="Ma Y."/>
            <person name="Chen Y."/>
            <person name="Huang G."/>
            <person name="Zhou Y."/>
            <person name="Zheng Z."/>
            <person name="Qiu Y."/>
        </authorList>
    </citation>
    <scope>NUCLEOTIDE SEQUENCE [LARGE SCALE GENOMIC DNA]</scope>
    <source>
        <tissue evidence="18">Roots</tissue>
    </source>
</reference>
<keyword evidence="9" id="KW-0540">Nuclease</keyword>
<comment type="caution">
    <text evidence="18">The sequence shown here is derived from an EMBL/GenBank/DDBJ whole genome shotgun (WGS) entry which is preliminary data.</text>
</comment>
<accession>A0AAN7QVH7</accession>
<proteinExistence type="inferred from homology"/>
<evidence type="ECO:0000313" key="18">
    <source>
        <dbReference type="EMBL" id="KAK4780482.1"/>
    </source>
</evidence>